<accession>A0AAV3X3V9</accession>
<dbReference type="InterPro" id="IPR035943">
    <property type="entry name" value="XisI-like_sf"/>
</dbReference>
<dbReference type="InterPro" id="IPR014968">
    <property type="entry name" value="XisI"/>
</dbReference>
<dbReference type="EMBL" id="BLAY01000017">
    <property type="protein sequence ID" value="GET36723.1"/>
    <property type="molecule type" value="Genomic_DNA"/>
</dbReference>
<name>A0AAV3X3V9_9CYAN</name>
<protein>
    <submittedName>
        <fullName evidence="1">FdxN element excision controlling factor protein</fullName>
    </submittedName>
</protein>
<reference evidence="1" key="1">
    <citation type="submission" date="2019-10" db="EMBL/GenBank/DDBJ databases">
        <title>Draft genome sequece of Microseira wollei NIES-4236.</title>
        <authorList>
            <person name="Yamaguchi H."/>
            <person name="Suzuki S."/>
            <person name="Kawachi M."/>
        </authorList>
    </citation>
    <scope>NUCLEOTIDE SEQUENCE</scope>
    <source>
        <strain evidence="1">NIES-4236</strain>
    </source>
</reference>
<gene>
    <name evidence="1" type="ORF">MiSe_14750</name>
</gene>
<evidence type="ECO:0000313" key="2">
    <source>
        <dbReference type="Proteomes" id="UP001050975"/>
    </source>
</evidence>
<dbReference type="Pfam" id="PF08869">
    <property type="entry name" value="XisI"/>
    <property type="match status" value="1"/>
</dbReference>
<sequence>MEINYSEIIQKVICEQAELHKSSAVSSETIFDTQRHHYLLVQVGWTNGHWVYGCPLHLDLIDGKIYIQQNNTERSIAERLVELGVPKDRIVIGFHSPFKRQFTEYAVS</sequence>
<dbReference type="SUPFAM" id="SSF143847">
    <property type="entry name" value="XisI-like"/>
    <property type="match status" value="1"/>
</dbReference>
<comment type="caution">
    <text evidence="1">The sequence shown here is derived from an EMBL/GenBank/DDBJ whole genome shotgun (WGS) entry which is preliminary data.</text>
</comment>
<evidence type="ECO:0000313" key="1">
    <source>
        <dbReference type="EMBL" id="GET36723.1"/>
    </source>
</evidence>
<dbReference type="Gene3D" id="3.30.310.110">
    <property type="entry name" value="XisI-like"/>
    <property type="match status" value="1"/>
</dbReference>
<keyword evidence="2" id="KW-1185">Reference proteome</keyword>
<dbReference type="CDD" id="cd16382">
    <property type="entry name" value="XisI-like"/>
    <property type="match status" value="1"/>
</dbReference>
<dbReference type="Proteomes" id="UP001050975">
    <property type="component" value="Unassembled WGS sequence"/>
</dbReference>
<proteinExistence type="predicted"/>
<organism evidence="1 2">
    <name type="scientific">Microseira wollei NIES-4236</name>
    <dbReference type="NCBI Taxonomy" id="2530354"/>
    <lineage>
        <taxon>Bacteria</taxon>
        <taxon>Bacillati</taxon>
        <taxon>Cyanobacteriota</taxon>
        <taxon>Cyanophyceae</taxon>
        <taxon>Oscillatoriophycideae</taxon>
        <taxon>Aerosakkonematales</taxon>
        <taxon>Aerosakkonemataceae</taxon>
        <taxon>Microseira</taxon>
    </lineage>
</organism>
<dbReference type="RefSeq" id="WP_226576899.1">
    <property type="nucleotide sequence ID" value="NZ_BLAY01000017.1"/>
</dbReference>
<dbReference type="AlphaFoldDB" id="A0AAV3X3V9"/>